<dbReference type="Proteomes" id="UP000054770">
    <property type="component" value="Unassembled WGS sequence"/>
</dbReference>
<dbReference type="EMBL" id="FCON02000032">
    <property type="protein sequence ID" value="SAL62245.1"/>
    <property type="molecule type" value="Genomic_DNA"/>
</dbReference>
<reference evidence="3" key="1">
    <citation type="submission" date="2016-01" db="EMBL/GenBank/DDBJ databases">
        <authorList>
            <person name="Peeters C."/>
        </authorList>
    </citation>
    <scope>NUCLEOTIDE SEQUENCE [LARGE SCALE GENOMIC DNA]</scope>
    <source>
        <strain evidence="3">LMG 22940</strain>
    </source>
</reference>
<name>A0A158J0H8_9BURK</name>
<dbReference type="InterPro" id="IPR001387">
    <property type="entry name" value="Cro/C1-type_HTH"/>
</dbReference>
<dbReference type="Pfam" id="PF01381">
    <property type="entry name" value="HTH_3"/>
    <property type="match status" value="1"/>
</dbReference>
<evidence type="ECO:0000313" key="3">
    <source>
        <dbReference type="EMBL" id="SAL62245.1"/>
    </source>
</evidence>
<sequence length="372" mass="41504">MFFNPSRLEFARTRRGWTKARLAKELGLQVRSIQGYESGEYAPDLERLAVISSLLRFPVDFFSGDDLPSIAPDTASFRSMSKMSATLRYTALGAGVTAFLLNDWIEERFRLPEADLPDLSDLSPEDAAATLRRMWGLGEAPIGNLVHLLESRGVRIYSLAIEAREVDAFSVWHRGRPFVFLNTIKSAEHSRFDAAHELGHLVRDRHSMLHGEAHSPDMEREANAFASAFLMPRASVIARKVGLLTLDKLIELKRIWGVSVAALAFRMNQLGMFSEWTYRNLCIQIAKNGYRTSEPSPMRPEVSQLLRKVFDSLRSEGVTRGAMANQLCLAQKDIDNLTFGLALSSVATGDGGDRTMAKATHTPTTARLRMVS</sequence>
<dbReference type="PANTHER" id="PTHR43236:SF1">
    <property type="entry name" value="BLL7220 PROTEIN"/>
    <property type="match status" value="1"/>
</dbReference>
<feature type="domain" description="HTH cro/C1-type" evidence="2">
    <location>
        <begin position="8"/>
        <end position="62"/>
    </location>
</feature>
<evidence type="ECO:0000256" key="1">
    <source>
        <dbReference type="ARBA" id="ARBA00007227"/>
    </source>
</evidence>
<dbReference type="Gene3D" id="1.10.260.40">
    <property type="entry name" value="lambda repressor-like DNA-binding domains"/>
    <property type="match status" value="1"/>
</dbReference>
<dbReference type="Pfam" id="PF06114">
    <property type="entry name" value="Peptidase_M78"/>
    <property type="match status" value="1"/>
</dbReference>
<comment type="caution">
    <text evidence="3">The sequence shown here is derived from an EMBL/GenBank/DDBJ whole genome shotgun (WGS) entry which is preliminary data.</text>
</comment>
<proteinExistence type="inferred from homology"/>
<dbReference type="SUPFAM" id="SSF47413">
    <property type="entry name" value="lambda repressor-like DNA-binding domains"/>
    <property type="match status" value="1"/>
</dbReference>
<keyword evidence="4" id="KW-1185">Reference proteome</keyword>
<dbReference type="AlphaFoldDB" id="A0A158J0H8"/>
<dbReference type="InterPro" id="IPR010359">
    <property type="entry name" value="IrrE_HExxH"/>
</dbReference>
<dbReference type="PANTHER" id="PTHR43236">
    <property type="entry name" value="ANTITOXIN HIGA1"/>
    <property type="match status" value="1"/>
</dbReference>
<evidence type="ECO:0000313" key="4">
    <source>
        <dbReference type="Proteomes" id="UP000054770"/>
    </source>
</evidence>
<comment type="similarity">
    <text evidence="1">Belongs to the short-chain fatty acyl-CoA assimilation regulator (ScfR) family.</text>
</comment>
<accession>A0A158J0H8</accession>
<protein>
    <submittedName>
        <fullName evidence="3">Transcriptional regulator</fullName>
    </submittedName>
</protein>
<dbReference type="OrthoDB" id="9794834at2"/>
<dbReference type="PROSITE" id="PS50943">
    <property type="entry name" value="HTH_CROC1"/>
    <property type="match status" value="1"/>
</dbReference>
<evidence type="ECO:0000259" key="2">
    <source>
        <dbReference type="PROSITE" id="PS50943"/>
    </source>
</evidence>
<dbReference type="GO" id="GO:0003677">
    <property type="term" value="F:DNA binding"/>
    <property type="evidence" value="ECO:0007669"/>
    <property type="project" value="InterPro"/>
</dbReference>
<dbReference type="Gene3D" id="1.10.10.2910">
    <property type="match status" value="1"/>
</dbReference>
<dbReference type="RefSeq" id="WP_087645391.1">
    <property type="nucleotide sequence ID" value="NZ_FCON02000032.1"/>
</dbReference>
<organism evidence="3 4">
    <name type="scientific">Caballeronia choica</name>
    <dbReference type="NCBI Taxonomy" id="326476"/>
    <lineage>
        <taxon>Bacteria</taxon>
        <taxon>Pseudomonadati</taxon>
        <taxon>Pseudomonadota</taxon>
        <taxon>Betaproteobacteria</taxon>
        <taxon>Burkholderiales</taxon>
        <taxon>Burkholderiaceae</taxon>
        <taxon>Caballeronia</taxon>
    </lineage>
</organism>
<gene>
    <name evidence="3" type="ORF">AWB68_03270</name>
</gene>
<dbReference type="InterPro" id="IPR010982">
    <property type="entry name" value="Lambda_DNA-bd_dom_sf"/>
</dbReference>
<dbReference type="SMART" id="SM00530">
    <property type="entry name" value="HTH_XRE"/>
    <property type="match status" value="1"/>
</dbReference>
<dbReference type="CDD" id="cd00093">
    <property type="entry name" value="HTH_XRE"/>
    <property type="match status" value="1"/>
</dbReference>
<dbReference type="InterPro" id="IPR052345">
    <property type="entry name" value="Rad_response_metalloprotease"/>
</dbReference>